<dbReference type="STRING" id="4537.A0A0E0L3M6"/>
<dbReference type="InterPro" id="IPR013094">
    <property type="entry name" value="AB_hydrolase_3"/>
</dbReference>
<dbReference type="Pfam" id="PF07859">
    <property type="entry name" value="Abhydrolase_3"/>
    <property type="match status" value="1"/>
</dbReference>
<dbReference type="GO" id="GO:0016787">
    <property type="term" value="F:hydrolase activity"/>
    <property type="evidence" value="ECO:0007669"/>
    <property type="project" value="InterPro"/>
</dbReference>
<dbReference type="AlphaFoldDB" id="A0A0E0L3M6"/>
<dbReference type="PANTHER" id="PTHR23024">
    <property type="entry name" value="ARYLACETAMIDE DEACETYLASE"/>
    <property type="match status" value="1"/>
</dbReference>
<dbReference type="eggNOG" id="KOG1515">
    <property type="taxonomic scope" value="Eukaryota"/>
</dbReference>
<dbReference type="InterPro" id="IPR029058">
    <property type="entry name" value="AB_hydrolase_fold"/>
</dbReference>
<proteinExistence type="predicted"/>
<sequence>MAVRAGARAAQPPSEPNLRVYLPEVTAGQRLPVVVQLHGDGFYIFHLSWLMYHHFYTRLACVLPAVVVTVDSGGNLFHFIGTCVGEDREDSWAPLHVAGGIPLHPGLVCATRSKSELEPRPDSVFFILDMLDKFLAMAIPEQPTKDHPYMCPMGPNATPLESVPLPLLLVAIAEHDLIRDTNLEYCDALRSAGKDVEVLFKF</sequence>
<evidence type="ECO:0000313" key="2">
    <source>
        <dbReference type="EnsemblPlants" id="OPUNC05G17470.1"/>
    </source>
</evidence>
<dbReference type="PANTHER" id="PTHR23024:SF135">
    <property type="entry name" value="CELL DEATH ASSOCIATED PROTEIN"/>
    <property type="match status" value="1"/>
</dbReference>
<evidence type="ECO:0000259" key="1">
    <source>
        <dbReference type="Pfam" id="PF07859"/>
    </source>
</evidence>
<accession>A0A0E0L3M6</accession>
<feature type="domain" description="Alpha/beta hydrolase fold-3" evidence="1">
    <location>
        <begin position="73"/>
        <end position="198"/>
    </location>
</feature>
<reference evidence="2" key="1">
    <citation type="submission" date="2015-04" db="UniProtKB">
        <authorList>
            <consortium name="EnsemblPlants"/>
        </authorList>
    </citation>
    <scope>IDENTIFICATION</scope>
</reference>
<name>A0A0E0L3M6_ORYPU</name>
<dbReference type="Proteomes" id="UP000026962">
    <property type="component" value="Chromosome 5"/>
</dbReference>
<dbReference type="EnsemblPlants" id="OPUNC05G17470.1">
    <property type="protein sequence ID" value="OPUNC05G17470.1"/>
    <property type="gene ID" value="OPUNC05G17470"/>
</dbReference>
<evidence type="ECO:0000313" key="3">
    <source>
        <dbReference type="Proteomes" id="UP000026962"/>
    </source>
</evidence>
<dbReference type="SUPFAM" id="SSF53474">
    <property type="entry name" value="alpha/beta-Hydrolases"/>
    <property type="match status" value="1"/>
</dbReference>
<dbReference type="InterPro" id="IPR050466">
    <property type="entry name" value="Carboxylest/Gibb_receptor"/>
</dbReference>
<reference evidence="2" key="2">
    <citation type="submission" date="2018-05" db="EMBL/GenBank/DDBJ databases">
        <title>OpunRS2 (Oryza punctata Reference Sequence Version 2).</title>
        <authorList>
            <person name="Zhang J."/>
            <person name="Kudrna D."/>
            <person name="Lee S."/>
            <person name="Talag J."/>
            <person name="Welchert J."/>
            <person name="Wing R.A."/>
        </authorList>
    </citation>
    <scope>NUCLEOTIDE SEQUENCE [LARGE SCALE GENOMIC DNA]</scope>
</reference>
<dbReference type="Gramene" id="OPUNC05G17470.1">
    <property type="protein sequence ID" value="OPUNC05G17470.1"/>
    <property type="gene ID" value="OPUNC05G17470"/>
</dbReference>
<dbReference type="HOGENOM" id="CLU_012494_22_1_1"/>
<protein>
    <recommendedName>
        <fullName evidence="1">Alpha/beta hydrolase fold-3 domain-containing protein</fullName>
    </recommendedName>
</protein>
<keyword evidence="3" id="KW-1185">Reference proteome</keyword>
<organism evidence="2">
    <name type="scientific">Oryza punctata</name>
    <name type="common">Red rice</name>
    <dbReference type="NCBI Taxonomy" id="4537"/>
    <lineage>
        <taxon>Eukaryota</taxon>
        <taxon>Viridiplantae</taxon>
        <taxon>Streptophyta</taxon>
        <taxon>Embryophyta</taxon>
        <taxon>Tracheophyta</taxon>
        <taxon>Spermatophyta</taxon>
        <taxon>Magnoliopsida</taxon>
        <taxon>Liliopsida</taxon>
        <taxon>Poales</taxon>
        <taxon>Poaceae</taxon>
        <taxon>BOP clade</taxon>
        <taxon>Oryzoideae</taxon>
        <taxon>Oryzeae</taxon>
        <taxon>Oryzinae</taxon>
        <taxon>Oryza</taxon>
    </lineage>
</organism>
<dbReference type="Gene3D" id="3.40.50.1820">
    <property type="entry name" value="alpha/beta hydrolase"/>
    <property type="match status" value="2"/>
</dbReference>